<sequence>MREGKHEHRGRSHDEHRERKGRNPEDKKHFRSAQTFRRGRALAFLERLNIRRNTLLTQLEQPEYESIRQVISGELKATDTIIQEFIHMFELVEKDEDMNQPDRDSRIGKNHEAEDQENKIENPVIQINEDTDPEGKDA</sequence>
<dbReference type="AlphaFoldDB" id="A0A172ZHM8"/>
<feature type="compositionally biased region" description="Basic and acidic residues" evidence="1">
    <location>
        <begin position="100"/>
        <end position="120"/>
    </location>
</feature>
<evidence type="ECO:0008006" key="4">
    <source>
        <dbReference type="Google" id="ProtNLM"/>
    </source>
</evidence>
<keyword evidence="3" id="KW-1185">Reference proteome</keyword>
<evidence type="ECO:0000256" key="1">
    <source>
        <dbReference type="SAM" id="MobiDB-lite"/>
    </source>
</evidence>
<feature type="compositionally biased region" description="Basic and acidic residues" evidence="1">
    <location>
        <begin position="1"/>
        <end position="28"/>
    </location>
</feature>
<reference evidence="3" key="1">
    <citation type="submission" date="2015-10" db="EMBL/GenBank/DDBJ databases">
        <title>Genome of Paenibacillus bovis sp. nov.</title>
        <authorList>
            <person name="Wu Z."/>
            <person name="Gao C."/>
            <person name="Liu Z."/>
            <person name="Zheng H."/>
        </authorList>
    </citation>
    <scope>NUCLEOTIDE SEQUENCE [LARGE SCALE GENOMIC DNA]</scope>
    <source>
        <strain evidence="3">BD3526</strain>
    </source>
</reference>
<dbReference type="KEGG" id="pbv:AR543_14465"/>
<protein>
    <recommendedName>
        <fullName evidence="4">2-keto-3-deoxygluconate kinase</fullName>
    </recommendedName>
</protein>
<proteinExistence type="predicted"/>
<feature type="region of interest" description="Disordered" evidence="1">
    <location>
        <begin position="1"/>
        <end position="34"/>
    </location>
</feature>
<feature type="region of interest" description="Disordered" evidence="1">
    <location>
        <begin position="96"/>
        <end position="138"/>
    </location>
</feature>
<dbReference type="EMBL" id="CP013023">
    <property type="protein sequence ID" value="ANF97088.1"/>
    <property type="molecule type" value="Genomic_DNA"/>
</dbReference>
<evidence type="ECO:0000313" key="2">
    <source>
        <dbReference type="EMBL" id="ANF97088.1"/>
    </source>
</evidence>
<accession>A0A172ZHM8</accession>
<evidence type="ECO:0000313" key="3">
    <source>
        <dbReference type="Proteomes" id="UP000078148"/>
    </source>
</evidence>
<dbReference type="STRING" id="1616788.AR543_14465"/>
<dbReference type="RefSeq" id="WP_064505590.1">
    <property type="nucleotide sequence ID" value="NZ_CP013023.1"/>
</dbReference>
<gene>
    <name evidence="2" type="ORF">AR543_14465</name>
</gene>
<organism evidence="2 3">
    <name type="scientific">Paenibacillus bovis</name>
    <dbReference type="NCBI Taxonomy" id="1616788"/>
    <lineage>
        <taxon>Bacteria</taxon>
        <taxon>Bacillati</taxon>
        <taxon>Bacillota</taxon>
        <taxon>Bacilli</taxon>
        <taxon>Bacillales</taxon>
        <taxon>Paenibacillaceae</taxon>
        <taxon>Paenibacillus</taxon>
    </lineage>
</organism>
<reference evidence="2 3" key="2">
    <citation type="journal article" date="2016" name="Int. J. Syst. Evol. Microbiol.">
        <title>Paenibacillus bovis sp. nov., isolated from raw yak (Bos grunniens) milk.</title>
        <authorList>
            <person name="Gao C."/>
            <person name="Han J."/>
            <person name="Liu Z."/>
            <person name="Xu X."/>
            <person name="Hang F."/>
            <person name="Wu Z."/>
        </authorList>
    </citation>
    <scope>NUCLEOTIDE SEQUENCE [LARGE SCALE GENOMIC DNA]</scope>
    <source>
        <strain evidence="2 3">BD3526</strain>
    </source>
</reference>
<dbReference type="Proteomes" id="UP000078148">
    <property type="component" value="Chromosome"/>
</dbReference>
<name>A0A172ZHM8_9BACL</name>